<dbReference type="GO" id="GO:0061630">
    <property type="term" value="F:ubiquitin protein ligase activity"/>
    <property type="evidence" value="ECO:0007669"/>
    <property type="project" value="UniProtKB-EC"/>
</dbReference>
<dbReference type="SUPFAM" id="SSF57850">
    <property type="entry name" value="RING/U-box"/>
    <property type="match status" value="2"/>
</dbReference>
<keyword evidence="11" id="KW-1185">Reference proteome</keyword>
<dbReference type="OrthoDB" id="1303017at2759"/>
<keyword evidence="7" id="KW-0862">Zinc</keyword>
<organism evidence="10 11">
    <name type="scientific">Solanum commersonii</name>
    <name type="common">Commerson's wild potato</name>
    <name type="synonym">Commerson's nightshade</name>
    <dbReference type="NCBI Taxonomy" id="4109"/>
    <lineage>
        <taxon>Eukaryota</taxon>
        <taxon>Viridiplantae</taxon>
        <taxon>Streptophyta</taxon>
        <taxon>Embryophyta</taxon>
        <taxon>Tracheophyta</taxon>
        <taxon>Spermatophyta</taxon>
        <taxon>Magnoliopsida</taxon>
        <taxon>eudicotyledons</taxon>
        <taxon>Gunneridae</taxon>
        <taxon>Pentapetalae</taxon>
        <taxon>asterids</taxon>
        <taxon>lamiids</taxon>
        <taxon>Solanales</taxon>
        <taxon>Solanaceae</taxon>
        <taxon>Solanoideae</taxon>
        <taxon>Solaneae</taxon>
        <taxon>Solanum</taxon>
    </lineage>
</organism>
<comment type="catalytic activity">
    <reaction evidence="1">
        <text>S-ubiquitinyl-[E2 ubiquitin-conjugating enzyme]-L-cysteine + [acceptor protein]-L-lysine = [E2 ubiquitin-conjugating enzyme]-L-cysteine + N(6)-ubiquitinyl-[acceptor protein]-L-lysine.</text>
        <dbReference type="EC" id="2.3.2.27"/>
    </reaction>
</comment>
<evidence type="ECO:0000256" key="2">
    <source>
        <dbReference type="ARBA" id="ARBA00012483"/>
    </source>
</evidence>
<evidence type="ECO:0000313" key="10">
    <source>
        <dbReference type="EMBL" id="KAG5626239.1"/>
    </source>
</evidence>
<comment type="caution">
    <text evidence="10">The sequence shown here is derived from an EMBL/GenBank/DDBJ whole genome shotgun (WGS) entry which is preliminary data.</text>
</comment>
<sequence>LTSGLVDESESDYDSNDIDYLRDLFGDVVESDDYEDEEEVTEEIIGNMMKTRIYCGSDDGEEIICVICQCEYENDETIGTLECQHEYHSSCIKEWLLKGKRSCPICRSSVLPSFDHIDDNNPNLRGDVYNQPTSEFPNYVASIKSKVEEFIGCMMKTRIHSATTDHDGGEICVICQCKYENDETIVALKCQHEYHNSCLKQWLLKGKRCCPICRSSVLP</sequence>
<dbReference type="Pfam" id="PF13639">
    <property type="entry name" value="zf-RING_2"/>
    <property type="match status" value="2"/>
</dbReference>
<evidence type="ECO:0000313" key="11">
    <source>
        <dbReference type="Proteomes" id="UP000824120"/>
    </source>
</evidence>
<feature type="non-terminal residue" evidence="10">
    <location>
        <position position="1"/>
    </location>
</feature>
<keyword evidence="6" id="KW-0833">Ubl conjugation pathway</keyword>
<dbReference type="EMBL" id="JACXVP010000002">
    <property type="protein sequence ID" value="KAG5626239.1"/>
    <property type="molecule type" value="Genomic_DNA"/>
</dbReference>
<evidence type="ECO:0000256" key="1">
    <source>
        <dbReference type="ARBA" id="ARBA00000900"/>
    </source>
</evidence>
<gene>
    <name evidence="10" type="ORF">H5410_011457</name>
</gene>
<dbReference type="EC" id="2.3.2.27" evidence="2"/>
<evidence type="ECO:0000256" key="4">
    <source>
        <dbReference type="ARBA" id="ARBA00022723"/>
    </source>
</evidence>
<proteinExistence type="predicted"/>
<dbReference type="Proteomes" id="UP000824120">
    <property type="component" value="Chromosome 2"/>
</dbReference>
<keyword evidence="5 8" id="KW-0863">Zinc-finger</keyword>
<name>A0A9J6AQ70_SOLCO</name>
<dbReference type="PANTHER" id="PTHR22937:SF159">
    <property type="entry name" value="RING-TYPE E3 UBIQUITIN TRANSFERASE"/>
    <property type="match status" value="1"/>
</dbReference>
<reference evidence="10 11" key="1">
    <citation type="submission" date="2020-09" db="EMBL/GenBank/DDBJ databases">
        <title>De no assembly of potato wild relative species, Solanum commersonii.</title>
        <authorList>
            <person name="Cho K."/>
        </authorList>
    </citation>
    <scope>NUCLEOTIDE SEQUENCE [LARGE SCALE GENOMIC DNA]</scope>
    <source>
        <strain evidence="10">LZ3.2</strain>
        <tissue evidence="10">Leaf</tissue>
    </source>
</reference>
<evidence type="ECO:0000256" key="7">
    <source>
        <dbReference type="ARBA" id="ARBA00022833"/>
    </source>
</evidence>
<evidence type="ECO:0000256" key="6">
    <source>
        <dbReference type="ARBA" id="ARBA00022786"/>
    </source>
</evidence>
<evidence type="ECO:0000256" key="5">
    <source>
        <dbReference type="ARBA" id="ARBA00022771"/>
    </source>
</evidence>
<feature type="domain" description="RING-type" evidence="9">
    <location>
        <begin position="65"/>
        <end position="107"/>
    </location>
</feature>
<dbReference type="PROSITE" id="PS50089">
    <property type="entry name" value="ZF_RING_2"/>
    <property type="match status" value="2"/>
</dbReference>
<dbReference type="InterPro" id="IPR013083">
    <property type="entry name" value="Znf_RING/FYVE/PHD"/>
</dbReference>
<evidence type="ECO:0000259" key="9">
    <source>
        <dbReference type="PROSITE" id="PS50089"/>
    </source>
</evidence>
<dbReference type="GO" id="GO:0008270">
    <property type="term" value="F:zinc ion binding"/>
    <property type="evidence" value="ECO:0007669"/>
    <property type="project" value="UniProtKB-KW"/>
</dbReference>
<protein>
    <recommendedName>
        <fullName evidence="2">RING-type E3 ubiquitin transferase</fullName>
        <ecNumber evidence="2">2.3.2.27</ecNumber>
    </recommendedName>
</protein>
<feature type="domain" description="RING-type" evidence="9">
    <location>
        <begin position="172"/>
        <end position="214"/>
    </location>
</feature>
<dbReference type="Gene3D" id="3.30.40.10">
    <property type="entry name" value="Zinc/RING finger domain, C3HC4 (zinc finger)"/>
    <property type="match status" value="2"/>
</dbReference>
<dbReference type="InterPro" id="IPR001841">
    <property type="entry name" value="Znf_RING"/>
</dbReference>
<dbReference type="InterPro" id="IPR045191">
    <property type="entry name" value="MBR1/2-like"/>
</dbReference>
<evidence type="ECO:0000256" key="8">
    <source>
        <dbReference type="PROSITE-ProRule" id="PRU00175"/>
    </source>
</evidence>
<keyword evidence="4" id="KW-0479">Metal-binding</keyword>
<accession>A0A9J6AQ70</accession>
<keyword evidence="3" id="KW-0808">Transferase</keyword>
<evidence type="ECO:0000256" key="3">
    <source>
        <dbReference type="ARBA" id="ARBA00022679"/>
    </source>
</evidence>
<dbReference type="AlphaFoldDB" id="A0A9J6AQ70"/>
<dbReference type="SMART" id="SM00184">
    <property type="entry name" value="RING"/>
    <property type="match status" value="2"/>
</dbReference>
<dbReference type="GO" id="GO:0005634">
    <property type="term" value="C:nucleus"/>
    <property type="evidence" value="ECO:0007669"/>
    <property type="project" value="TreeGrafter"/>
</dbReference>
<dbReference type="PANTHER" id="PTHR22937">
    <property type="entry name" value="E3 UBIQUITIN-PROTEIN LIGASE RNF165"/>
    <property type="match status" value="1"/>
</dbReference>